<protein>
    <submittedName>
        <fullName evidence="1">Uncharacterized protein</fullName>
    </submittedName>
</protein>
<keyword evidence="2" id="KW-1185">Reference proteome</keyword>
<dbReference type="EMBL" id="KV440971">
    <property type="protein sequence ID" value="OAD81562.1"/>
    <property type="molecule type" value="Genomic_DNA"/>
</dbReference>
<name>A0A162VC53_PHYB8</name>
<organism evidence="1 2">
    <name type="scientific">Phycomyces blakesleeanus (strain ATCC 8743b / DSM 1359 / FGSC 10004 / NBRC 33097 / NRRL 1555)</name>
    <dbReference type="NCBI Taxonomy" id="763407"/>
    <lineage>
        <taxon>Eukaryota</taxon>
        <taxon>Fungi</taxon>
        <taxon>Fungi incertae sedis</taxon>
        <taxon>Mucoromycota</taxon>
        <taxon>Mucoromycotina</taxon>
        <taxon>Mucoromycetes</taxon>
        <taxon>Mucorales</taxon>
        <taxon>Phycomycetaceae</taxon>
        <taxon>Phycomyces</taxon>
    </lineage>
</organism>
<dbReference type="GeneID" id="28991070"/>
<dbReference type="VEuPathDB" id="FungiDB:PHYBLDRAFT_139109"/>
<reference evidence="2" key="1">
    <citation type="submission" date="2015-06" db="EMBL/GenBank/DDBJ databases">
        <title>Expansion of signal transduction pathways in fungi by whole-genome duplication.</title>
        <authorList>
            <consortium name="DOE Joint Genome Institute"/>
            <person name="Corrochano L.M."/>
            <person name="Kuo A."/>
            <person name="Marcet-Houben M."/>
            <person name="Polaino S."/>
            <person name="Salamov A."/>
            <person name="Villalobos J.M."/>
            <person name="Alvarez M.I."/>
            <person name="Avalos J."/>
            <person name="Benito E.P."/>
            <person name="Benoit I."/>
            <person name="Burger G."/>
            <person name="Camino L.P."/>
            <person name="Canovas D."/>
            <person name="Cerda-Olmedo E."/>
            <person name="Cheng J.-F."/>
            <person name="Dominguez A."/>
            <person name="Elias M."/>
            <person name="Eslava A.P."/>
            <person name="Glaser F."/>
            <person name="Grimwood J."/>
            <person name="Gutierrez G."/>
            <person name="Heitman J."/>
            <person name="Henrissat B."/>
            <person name="Iturriaga E.A."/>
            <person name="Lang B.F."/>
            <person name="Lavin J.L."/>
            <person name="Lee S."/>
            <person name="Li W."/>
            <person name="Lindquist E."/>
            <person name="Lopez-Garcia S."/>
            <person name="Luque E.M."/>
            <person name="Marcos A.T."/>
            <person name="Martin J."/>
            <person name="McCluskey K."/>
            <person name="Medina H.R."/>
            <person name="Miralles-Duran A."/>
            <person name="Miyazaki A."/>
            <person name="Munoz-Torres E."/>
            <person name="Oguiza J.A."/>
            <person name="Ohm R."/>
            <person name="Olmedo M."/>
            <person name="Orejas M."/>
            <person name="Ortiz-Castellanos L."/>
            <person name="Pisabarro A.G."/>
            <person name="Rodriguez-Romero J."/>
            <person name="Ruiz-Herrera J."/>
            <person name="Ruiz-Vazquez R."/>
            <person name="Sanz C."/>
            <person name="Schackwitz W."/>
            <person name="Schmutz J."/>
            <person name="Shahriari M."/>
            <person name="Shelest E."/>
            <person name="Silva-Franco F."/>
            <person name="Soanes D."/>
            <person name="Syed K."/>
            <person name="Tagua V.G."/>
            <person name="Talbot N.J."/>
            <person name="Thon M."/>
            <person name="De vries R.P."/>
            <person name="Wiebenga A."/>
            <person name="Yadav J.S."/>
            <person name="Braun E.L."/>
            <person name="Baker S."/>
            <person name="Garre V."/>
            <person name="Horwitz B."/>
            <person name="Torres-Martinez S."/>
            <person name="Idnurm A."/>
            <person name="Herrera-Estrella A."/>
            <person name="Gabaldon T."/>
            <person name="Grigoriev I.V."/>
        </authorList>
    </citation>
    <scope>NUCLEOTIDE SEQUENCE [LARGE SCALE GENOMIC DNA]</scope>
    <source>
        <strain evidence="2">NRRL 1555(-)</strain>
    </source>
</reference>
<accession>A0A162VC53</accession>
<sequence length="93" mass="10579">MYGDSQKYLADMLQQDIDNSQYEEPAMYGFARTNNMDDTTLDIVNNDNCDDDGSDDDDDATIMPVLSTQSRARLSFKLDQNDLKSYAFILLMS</sequence>
<dbReference type="InParanoid" id="A0A162VC53"/>
<proteinExistence type="predicted"/>
<dbReference type="AlphaFoldDB" id="A0A162VC53"/>
<gene>
    <name evidence="1" type="ORF">PHYBLDRAFT_139109</name>
</gene>
<dbReference type="RefSeq" id="XP_018299602.1">
    <property type="nucleotide sequence ID" value="XM_018430164.1"/>
</dbReference>
<dbReference type="Proteomes" id="UP000077315">
    <property type="component" value="Unassembled WGS sequence"/>
</dbReference>
<evidence type="ECO:0000313" key="1">
    <source>
        <dbReference type="EMBL" id="OAD81562.1"/>
    </source>
</evidence>
<evidence type="ECO:0000313" key="2">
    <source>
        <dbReference type="Proteomes" id="UP000077315"/>
    </source>
</evidence>